<evidence type="ECO:0008006" key="4">
    <source>
        <dbReference type="Google" id="ProtNLM"/>
    </source>
</evidence>
<dbReference type="Pfam" id="PF14903">
    <property type="entry name" value="WG_beta_rep"/>
    <property type="match status" value="1"/>
</dbReference>
<dbReference type="AlphaFoldDB" id="A0A0D8IZT9"/>
<gene>
    <name evidence="2" type="ORF">TQ39_08575</name>
</gene>
<protein>
    <recommendedName>
        <fullName evidence="4">WG repeat-containing protein</fullName>
    </recommendedName>
</protein>
<dbReference type="RefSeq" id="WP_050005230.1">
    <property type="nucleotide sequence ID" value="NZ_CAUGKH010000033.1"/>
</dbReference>
<organism evidence="2 3">
    <name type="scientific">Ruthenibacterium lactatiformans</name>
    <dbReference type="NCBI Taxonomy" id="1550024"/>
    <lineage>
        <taxon>Bacteria</taxon>
        <taxon>Bacillati</taxon>
        <taxon>Bacillota</taxon>
        <taxon>Clostridia</taxon>
        <taxon>Eubacteriales</taxon>
        <taxon>Oscillospiraceae</taxon>
        <taxon>Ruthenibacterium</taxon>
    </lineage>
</organism>
<evidence type="ECO:0000313" key="3">
    <source>
        <dbReference type="Proteomes" id="UP000032483"/>
    </source>
</evidence>
<dbReference type="GeneID" id="42856646"/>
<keyword evidence="3" id="KW-1185">Reference proteome</keyword>
<dbReference type="EMBL" id="JXXK01000010">
    <property type="protein sequence ID" value="KJF40019.1"/>
    <property type="molecule type" value="Genomic_DNA"/>
</dbReference>
<feature type="signal peptide" evidence="1">
    <location>
        <begin position="1"/>
        <end position="20"/>
    </location>
</feature>
<name>A0A0D8IZT9_9FIRM</name>
<dbReference type="SUPFAM" id="SSF69360">
    <property type="entry name" value="Cell wall binding repeat"/>
    <property type="match status" value="1"/>
</dbReference>
<reference evidence="2" key="1">
    <citation type="submission" date="2015-02" db="EMBL/GenBank/DDBJ databases">
        <title>A novel member of the family Ruminococcaceae isolated from human feces.</title>
        <authorList>
            <person name="Shkoporov A.N."/>
            <person name="Chaplin A.V."/>
            <person name="Motuzova O.V."/>
            <person name="Kafarskaia L.I."/>
            <person name="Khokhlova E.V."/>
            <person name="Efimov B.A."/>
        </authorList>
    </citation>
    <scope>NUCLEOTIDE SEQUENCE [LARGE SCALE GENOMIC DNA]</scope>
    <source>
        <strain evidence="2">585-1</strain>
    </source>
</reference>
<dbReference type="InterPro" id="IPR032774">
    <property type="entry name" value="WG_beta_rep"/>
</dbReference>
<evidence type="ECO:0000256" key="1">
    <source>
        <dbReference type="SAM" id="SignalP"/>
    </source>
</evidence>
<evidence type="ECO:0000313" key="2">
    <source>
        <dbReference type="EMBL" id="KJF40019.1"/>
    </source>
</evidence>
<proteinExistence type="predicted"/>
<feature type="chain" id="PRO_5039530225" description="WG repeat-containing protein" evidence="1">
    <location>
        <begin position="21"/>
        <end position="368"/>
    </location>
</feature>
<keyword evidence="1" id="KW-0732">Signal</keyword>
<accession>A0A0D8IZT9</accession>
<sequence>MKKHVCAAALALCFVLAACAPEPGASSASVPSSSAAASSLPPASGTAGQAAPPLDLPYEKIQPVADHATPYPYLACGFDGSGPVYYTMCRGGLWGLMREDFTVVLECRAPQPVTRCHLGHWSWGSDGMNWDELDAVNARLSETGDGALEVGHGGSGTLFYWDVDASAPGFCRTGEAAQAPSPVTAADYERYGVFLPVQLSVMAESEMTGGLYPQPIDSAFCYNFAGPAEADAPHLLTEEAYEAVGWFREGLGSVYKNGKTAYLNAEGRAVTDFLYDGVWAARCATQSVLDEKTGTYADEVVYARPGCGYPLRNGYAPVCRDGLWGFLNADGAEAVPCRYEYACPTPDGLALVRENGVWSLVEPAALAA</sequence>
<comment type="caution">
    <text evidence="2">The sequence shown here is derived from an EMBL/GenBank/DDBJ whole genome shotgun (WGS) entry which is preliminary data.</text>
</comment>
<dbReference type="Proteomes" id="UP000032483">
    <property type="component" value="Unassembled WGS sequence"/>
</dbReference>
<dbReference type="PROSITE" id="PS51257">
    <property type="entry name" value="PROKAR_LIPOPROTEIN"/>
    <property type="match status" value="1"/>
</dbReference>